<name>A0A0D7B7J7_9AGAR</name>
<evidence type="ECO:0008006" key="5">
    <source>
        <dbReference type="Google" id="ProtNLM"/>
    </source>
</evidence>
<dbReference type="GO" id="GO:0004402">
    <property type="term" value="F:histone acetyltransferase activity"/>
    <property type="evidence" value="ECO:0007669"/>
    <property type="project" value="InterPro"/>
</dbReference>
<dbReference type="Pfam" id="PF12657">
    <property type="entry name" value="TFIIIC_delta"/>
    <property type="match status" value="1"/>
</dbReference>
<evidence type="ECO:0000313" key="3">
    <source>
        <dbReference type="EMBL" id="KIY66180.1"/>
    </source>
</evidence>
<dbReference type="STRING" id="1314674.A0A0D7B7J7"/>
<dbReference type="PANTHER" id="PTHR15496">
    <property type="entry name" value="GENERAL TRANSCRIPTION FACTOR 3C POLYPEPTIDE 4 FAMILY"/>
    <property type="match status" value="1"/>
</dbReference>
<sequence>MPPPIYSSLSIPAVGARPSPRCVQWTEDGQLIVATKTSIYVLTPEHGINLDLSSLIRSNKHDKKDPHVGWFRTMVQIDKTLSTKWPEHSQDWSTASLGSIDTSIQSVAVSPSGITSTLRCVLAVLTSNMDLTLFSAGKNRLKGEWSLTHRVTPFIIKTLHEGNDDPSVADVLKTQIVSVSWTPQADFSVSPRPNLNASLLVGGTRGGTLEYHRYNEAHTMEFIKSVAVADAWINRVACSDWKSVTPEACRARLAFGIANVGVSYIEVTATIAPSDRPVHFGPIMKPVFEFSEEVVEVINDGQGITTLHWLHVKDGSEVLAFCRPGYVFLWTDSSTLGWTGVKRLRLAHKRVSSGSSPFLPVSGFHYIDAFDALTVGLFDGSVHTIHQVSVDPTWSPSASQGQPSLQTNLTASVRSVFVQCESSPSKPVSDLDDNRMCGYFPYDTLGTMAWLHTVSRTSDFSYMHEAKLVSTLAVAKLWDQDLQDAVSLLERSFLNARPCLYVATASVLRPIFFYFRSKQRVAEAYASIVKILSNLPEDHSKEITLIHHDGELSPEVRHAFRYSLIQHLFGWNDIVRMRVGLSLSDFLWVSGCLEPTLQAEFGLVAQSFLHGISHRVLRTVIRHLAAVMNCLTEVDVPFVSRAVLQTLLPGVPPDLAEEGASLSVQIRERIPVEASLIERCPACKEEIQLQNITAAVCSKGHTWSRCSITTFILSTPYVRTCVGCTRKAFLPPSAPGAPESLEWLPAGARGWVVVELLEAVHRCLFCNNTFVSVV</sequence>
<dbReference type="OrthoDB" id="421374at2759"/>
<protein>
    <recommendedName>
        <fullName evidence="5">Transcription factor IIIC putative zinc-finger domain-containing protein</fullName>
    </recommendedName>
</protein>
<dbReference type="EMBL" id="KN880563">
    <property type="protein sequence ID" value="KIY66180.1"/>
    <property type="molecule type" value="Genomic_DNA"/>
</dbReference>
<dbReference type="Pfam" id="PF12660">
    <property type="entry name" value="zf-TFIIIC"/>
    <property type="match status" value="1"/>
</dbReference>
<dbReference type="AlphaFoldDB" id="A0A0D7B7J7"/>
<evidence type="ECO:0000259" key="2">
    <source>
        <dbReference type="Pfam" id="PF12660"/>
    </source>
</evidence>
<feature type="domain" description="Transcription factor IIIC putative zinc-finger" evidence="2">
    <location>
        <begin position="674"/>
        <end position="770"/>
    </location>
</feature>
<organism evidence="3 4">
    <name type="scientific">Cylindrobasidium torrendii FP15055 ss-10</name>
    <dbReference type="NCBI Taxonomy" id="1314674"/>
    <lineage>
        <taxon>Eukaryota</taxon>
        <taxon>Fungi</taxon>
        <taxon>Dikarya</taxon>
        <taxon>Basidiomycota</taxon>
        <taxon>Agaricomycotina</taxon>
        <taxon>Agaricomycetes</taxon>
        <taxon>Agaricomycetidae</taxon>
        <taxon>Agaricales</taxon>
        <taxon>Marasmiineae</taxon>
        <taxon>Physalacriaceae</taxon>
        <taxon>Cylindrobasidium</taxon>
    </lineage>
</organism>
<proteinExistence type="predicted"/>
<keyword evidence="4" id="KW-1185">Reference proteome</keyword>
<feature type="domain" description="Transcription factor IIIC 90kDa subunit N-terminal" evidence="1">
    <location>
        <begin position="25"/>
        <end position="393"/>
    </location>
</feature>
<dbReference type="InterPro" id="IPR024764">
    <property type="entry name" value="TFIIIC_Znf"/>
</dbReference>
<gene>
    <name evidence="3" type="ORF">CYLTODRAFT_464179</name>
</gene>
<dbReference type="Proteomes" id="UP000054007">
    <property type="component" value="Unassembled WGS sequence"/>
</dbReference>
<reference evidence="3 4" key="1">
    <citation type="journal article" date="2015" name="Fungal Genet. Biol.">
        <title>Evolution of novel wood decay mechanisms in Agaricales revealed by the genome sequences of Fistulina hepatica and Cylindrobasidium torrendii.</title>
        <authorList>
            <person name="Floudas D."/>
            <person name="Held B.W."/>
            <person name="Riley R."/>
            <person name="Nagy L.G."/>
            <person name="Koehler G."/>
            <person name="Ransdell A.S."/>
            <person name="Younus H."/>
            <person name="Chow J."/>
            <person name="Chiniquy J."/>
            <person name="Lipzen A."/>
            <person name="Tritt A."/>
            <person name="Sun H."/>
            <person name="Haridas S."/>
            <person name="LaButti K."/>
            <person name="Ohm R.A."/>
            <person name="Kues U."/>
            <person name="Blanchette R.A."/>
            <person name="Grigoriev I.V."/>
            <person name="Minto R.E."/>
            <person name="Hibbett D.S."/>
        </authorList>
    </citation>
    <scope>NUCLEOTIDE SEQUENCE [LARGE SCALE GENOMIC DNA]</scope>
    <source>
        <strain evidence="3 4">FP15055 ss-10</strain>
    </source>
</reference>
<dbReference type="PANTHER" id="PTHR15496:SF2">
    <property type="entry name" value="GENERAL TRANSCRIPTION FACTOR 3C POLYPEPTIDE 4"/>
    <property type="match status" value="1"/>
</dbReference>
<dbReference type="GO" id="GO:0000127">
    <property type="term" value="C:transcription factor TFIIIC complex"/>
    <property type="evidence" value="ECO:0007669"/>
    <property type="project" value="InterPro"/>
</dbReference>
<dbReference type="GO" id="GO:0006384">
    <property type="term" value="P:transcription initiation at RNA polymerase III promoter"/>
    <property type="evidence" value="ECO:0007669"/>
    <property type="project" value="InterPro"/>
</dbReference>
<dbReference type="InterPro" id="IPR044230">
    <property type="entry name" value="GTF3C4"/>
</dbReference>
<accession>A0A0D7B7J7</accession>
<evidence type="ECO:0000259" key="1">
    <source>
        <dbReference type="Pfam" id="PF12657"/>
    </source>
</evidence>
<evidence type="ECO:0000313" key="4">
    <source>
        <dbReference type="Proteomes" id="UP000054007"/>
    </source>
</evidence>
<dbReference type="InterPro" id="IPR024761">
    <property type="entry name" value="TFIIIC_delta_N"/>
</dbReference>